<proteinExistence type="predicted"/>
<accession>A0ABR4YXG8</accession>
<sequence>MVVGVVNVDAFKRDGFVKIEQAVPAEIADAARDLLWSQIGLSADEPASWTVPVVWAADLTGAGPFRELVRSASLAEALDQICGPGGWLPRGSLGNIPVRFPVDPPAEDRGWHIDANTPLPGDRWAVSGRPHTLLVLTLLSEVGPDDAPTRIRVGSHHDVAGVLGPDPIDFLDAGSLVDEVSQTRPVAHATGRPGDMYVVHPFTAHAADVHRGRTPRFMSQAPVMLAEALGPQGPAPLACVWDGPAPNQFLA</sequence>
<dbReference type="EMBL" id="JTLZ01000004">
    <property type="protein sequence ID" value="KHO26927.1"/>
    <property type="molecule type" value="Genomic_DNA"/>
</dbReference>
<name>A0ABR4YXG8_9MYCO</name>
<dbReference type="SUPFAM" id="SSF51197">
    <property type="entry name" value="Clavaminate synthase-like"/>
    <property type="match status" value="1"/>
</dbReference>
<keyword evidence="2" id="KW-1185">Reference proteome</keyword>
<evidence type="ECO:0000313" key="2">
    <source>
        <dbReference type="Proteomes" id="UP000031004"/>
    </source>
</evidence>
<dbReference type="Gene3D" id="2.60.120.620">
    <property type="entry name" value="q2cbj1_9rhob like domain"/>
    <property type="match status" value="1"/>
</dbReference>
<gene>
    <name evidence="1" type="ORF">QQ44_05060</name>
</gene>
<dbReference type="Proteomes" id="UP000031004">
    <property type="component" value="Unassembled WGS sequence"/>
</dbReference>
<protein>
    <submittedName>
        <fullName evidence="1">Mitomycin antibiotics/polyketide fumonisin biosynthesis protein</fullName>
    </submittedName>
</protein>
<reference evidence="1 2" key="1">
    <citation type="submission" date="2014-11" db="EMBL/GenBank/DDBJ databases">
        <title>Mycobacterium setense Manresensis Genome.</title>
        <authorList>
            <person name="Rech G."/>
            <person name="Sumoy L."/>
        </authorList>
    </citation>
    <scope>NUCLEOTIDE SEQUENCE [LARGE SCALE GENOMIC DNA]</scope>
    <source>
        <strain evidence="1 2">Manresensis</strain>
    </source>
</reference>
<evidence type="ECO:0000313" key="1">
    <source>
        <dbReference type="EMBL" id="KHO26927.1"/>
    </source>
</evidence>
<comment type="caution">
    <text evidence="1">The sequence shown here is derived from an EMBL/GenBank/DDBJ whole genome shotgun (WGS) entry which is preliminary data.</text>
</comment>
<organism evidence="1 2">
    <name type="scientific">Mycolicibacterium setense</name>
    <dbReference type="NCBI Taxonomy" id="431269"/>
    <lineage>
        <taxon>Bacteria</taxon>
        <taxon>Bacillati</taxon>
        <taxon>Actinomycetota</taxon>
        <taxon>Actinomycetes</taxon>
        <taxon>Mycobacteriales</taxon>
        <taxon>Mycobacteriaceae</taxon>
        <taxon>Mycolicibacterium</taxon>
    </lineage>
</organism>